<dbReference type="Pfam" id="PF01955">
    <property type="entry name" value="CbiZ"/>
    <property type="match status" value="1"/>
</dbReference>
<dbReference type="HOGENOM" id="CLU_077662_2_0_9"/>
<evidence type="ECO:0008006" key="3">
    <source>
        <dbReference type="Google" id="ProtNLM"/>
    </source>
</evidence>
<evidence type="ECO:0000313" key="2">
    <source>
        <dbReference type="Proteomes" id="UP000006620"/>
    </source>
</evidence>
<organism evidence="1 2">
    <name type="scientific">Paenibacillus mucilaginosus (strain KNP414)</name>
    <dbReference type="NCBI Taxonomy" id="1036673"/>
    <lineage>
        <taxon>Bacteria</taxon>
        <taxon>Bacillati</taxon>
        <taxon>Bacillota</taxon>
        <taxon>Bacilli</taxon>
        <taxon>Bacillales</taxon>
        <taxon>Paenibacillaceae</taxon>
        <taxon>Paenibacillus</taxon>
    </lineage>
</organism>
<proteinExistence type="predicted"/>
<reference evidence="2" key="1">
    <citation type="submission" date="2011-06" db="EMBL/GenBank/DDBJ databases">
        <title>Complete genome sequence of Paenibacillus mucilaginosus KNP414.</title>
        <authorList>
            <person name="Wang J."/>
            <person name="Hu S."/>
            <person name="Hu X."/>
            <person name="Zhang B."/>
            <person name="Dong D."/>
            <person name="Zhang S."/>
            <person name="Zhao K."/>
            <person name="Wu D."/>
        </authorList>
    </citation>
    <scope>NUCLEOTIDE SEQUENCE [LARGE SCALE GENOMIC DNA]</scope>
    <source>
        <strain evidence="2">KNP414</strain>
    </source>
</reference>
<dbReference type="InterPro" id="IPR002808">
    <property type="entry name" value="AdoCbi_amidolase"/>
</dbReference>
<sequence>MRGAQYEPLPIEGLRFGYVDSGYESVMIVESGTPMRVLNSSMWGEGFTASRRLVNRQVSKHYLADDPLEEMRAYFEGQGMPWEETAALLTAAELHDRGTRYVELGLGGGVYTWVTAGLRNKIRGGKDCEESALYPGTINTIVVVDGHLTDAAFVNAVITATEAKTAALQDLDVRLEDCGLTATGTSTDAVIIAALQRGERFRYAGISTTLGYAISRTVYESTVESAARYLNRQTLSPGE</sequence>
<dbReference type="Proteomes" id="UP000006620">
    <property type="component" value="Chromosome"/>
</dbReference>
<dbReference type="EMBL" id="CP002869">
    <property type="protein sequence ID" value="AEI40228.1"/>
    <property type="molecule type" value="Genomic_DNA"/>
</dbReference>
<gene>
    <name evidence="1" type="ordered locus">KNP414_01665</name>
</gene>
<dbReference type="RefSeq" id="WP_013915390.1">
    <property type="nucleotide sequence ID" value="NC_015690.1"/>
</dbReference>
<name>F8FPK4_PAEMK</name>
<dbReference type="KEGG" id="pms:KNP414_01665"/>
<protein>
    <recommendedName>
        <fullName evidence="3">Adenosylcobinamide amidohydrolase</fullName>
    </recommendedName>
</protein>
<dbReference type="InterPro" id="IPR052209">
    <property type="entry name" value="CbiZ"/>
</dbReference>
<reference evidence="1 2" key="2">
    <citation type="journal article" date="2013" name="Genome Announc.">
        <title>Genome Sequence of Growth-Improving Paenibacillus mucilaginosus Strain KNP414.</title>
        <authorList>
            <person name="Lu J.J."/>
            <person name="Wang J.F."/>
            <person name="Hu X.F."/>
        </authorList>
    </citation>
    <scope>NUCLEOTIDE SEQUENCE [LARGE SCALE GENOMIC DNA]</scope>
    <source>
        <strain evidence="1 2">KNP414</strain>
    </source>
</reference>
<dbReference type="AlphaFoldDB" id="F8FPK4"/>
<dbReference type="PATRIC" id="fig|1036673.3.peg.1477"/>
<accession>F8FPK4</accession>
<evidence type="ECO:0000313" key="1">
    <source>
        <dbReference type="EMBL" id="AEI40228.1"/>
    </source>
</evidence>
<dbReference type="PANTHER" id="PTHR35336">
    <property type="entry name" value="ADENOSYLCOBINAMIDE AMIDOHYDROLASE"/>
    <property type="match status" value="1"/>
</dbReference>
<dbReference type="PANTHER" id="PTHR35336:SF5">
    <property type="entry name" value="ADENOSYLCOBINAMIDE AMIDOHYDROLASE"/>
    <property type="match status" value="1"/>
</dbReference>